<evidence type="ECO:0000313" key="8">
    <source>
        <dbReference type="EMBL" id="KAL3501306.1"/>
    </source>
</evidence>
<dbReference type="FunFam" id="1.20.1050.10:FF:000016">
    <property type="entry name" value="Glutathione S-transferase U9"/>
    <property type="match status" value="1"/>
</dbReference>
<dbReference type="PROSITE" id="PS50405">
    <property type="entry name" value="GST_CTER"/>
    <property type="match status" value="1"/>
</dbReference>
<dbReference type="EMBL" id="JBJUIK010000015">
    <property type="protein sequence ID" value="KAL3501306.1"/>
    <property type="molecule type" value="Genomic_DNA"/>
</dbReference>
<dbReference type="InterPro" id="IPR045073">
    <property type="entry name" value="Omega/Tau-like"/>
</dbReference>
<dbReference type="EC" id="2.5.1.18" evidence="5"/>
<keyword evidence="2 5" id="KW-0808">Transferase</keyword>
<feature type="domain" description="GST C-terminal" evidence="7">
    <location>
        <begin position="89"/>
        <end position="217"/>
    </location>
</feature>
<evidence type="ECO:0000256" key="1">
    <source>
        <dbReference type="ARBA" id="ARBA00022575"/>
    </source>
</evidence>
<protein>
    <recommendedName>
        <fullName evidence="5">Glutathione S-transferase</fullName>
        <ecNumber evidence="5">2.5.1.18</ecNumber>
    </recommendedName>
</protein>
<dbReference type="SFLD" id="SFLDG01152">
    <property type="entry name" value="Main.3:_Omega-_and_Tau-like"/>
    <property type="match status" value="1"/>
</dbReference>
<evidence type="ECO:0000313" key="9">
    <source>
        <dbReference type="Proteomes" id="UP001630127"/>
    </source>
</evidence>
<keyword evidence="1" id="KW-0216">Detoxification</keyword>
<dbReference type="SUPFAM" id="SSF47616">
    <property type="entry name" value="GST C-terminal domain-like"/>
    <property type="match status" value="1"/>
</dbReference>
<dbReference type="Pfam" id="PF13410">
    <property type="entry name" value="GST_C_2"/>
    <property type="match status" value="1"/>
</dbReference>
<keyword evidence="5" id="KW-0963">Cytoplasm</keyword>
<dbReference type="InterPro" id="IPR004045">
    <property type="entry name" value="Glutathione_S-Trfase_N"/>
</dbReference>
<gene>
    <name evidence="8" type="ORF">ACH5RR_035755</name>
</gene>
<dbReference type="FunFam" id="3.40.30.10:FF:000044">
    <property type="entry name" value="Glutathione S-transferase GSTU6"/>
    <property type="match status" value="1"/>
</dbReference>
<name>A0ABD2Y167_9GENT</name>
<dbReference type="InterPro" id="IPR045074">
    <property type="entry name" value="GST_C_Tau"/>
</dbReference>
<dbReference type="CDD" id="cd03058">
    <property type="entry name" value="GST_N_Tau"/>
    <property type="match status" value="1"/>
</dbReference>
<comment type="function">
    <text evidence="5">Is involved in the conjugation of reduced glutathione to a wide number of exogenous and endogenous hydrophobic electrophiles.</text>
</comment>
<dbReference type="Gene3D" id="1.20.1050.10">
    <property type="match status" value="1"/>
</dbReference>
<dbReference type="InterPro" id="IPR040079">
    <property type="entry name" value="Glutathione_S-Trfase"/>
</dbReference>
<comment type="similarity">
    <text evidence="3">Belongs to the GST superfamily. Tau family.</text>
</comment>
<evidence type="ECO:0000259" key="7">
    <source>
        <dbReference type="PROSITE" id="PS50405"/>
    </source>
</evidence>
<dbReference type="InterPro" id="IPR036249">
    <property type="entry name" value="Thioredoxin-like_sf"/>
</dbReference>
<comment type="subcellular location">
    <subcellularLocation>
        <location evidence="5">Cytoplasm</location>
        <location evidence="5">Cytosol</location>
    </subcellularLocation>
</comment>
<dbReference type="Gene3D" id="3.40.30.10">
    <property type="entry name" value="Glutaredoxin"/>
    <property type="match status" value="1"/>
</dbReference>
<dbReference type="SFLD" id="SFLDS00019">
    <property type="entry name" value="Glutathione_Transferase_(cytos"/>
    <property type="match status" value="1"/>
</dbReference>
<dbReference type="AlphaFoldDB" id="A0ABD2Y167"/>
<feature type="domain" description="GST N-terminal" evidence="6">
    <location>
        <begin position="4"/>
        <end position="83"/>
    </location>
</feature>
<evidence type="ECO:0000256" key="4">
    <source>
        <dbReference type="ARBA" id="ARBA00047960"/>
    </source>
</evidence>
<dbReference type="Proteomes" id="UP001630127">
    <property type="component" value="Unassembled WGS sequence"/>
</dbReference>
<proteinExistence type="inferred from homology"/>
<keyword evidence="9" id="KW-1185">Reference proteome</keyword>
<dbReference type="PANTHER" id="PTHR11260:SF773">
    <property type="entry name" value="GLUTATHIONE S-TRANSFERASE U26"/>
    <property type="match status" value="1"/>
</dbReference>
<dbReference type="InterPro" id="IPR036282">
    <property type="entry name" value="Glutathione-S-Trfase_C_sf"/>
</dbReference>
<dbReference type="Pfam" id="PF02798">
    <property type="entry name" value="GST_N"/>
    <property type="match status" value="1"/>
</dbReference>
<organism evidence="8 9">
    <name type="scientific">Cinchona calisaya</name>
    <dbReference type="NCBI Taxonomy" id="153742"/>
    <lineage>
        <taxon>Eukaryota</taxon>
        <taxon>Viridiplantae</taxon>
        <taxon>Streptophyta</taxon>
        <taxon>Embryophyta</taxon>
        <taxon>Tracheophyta</taxon>
        <taxon>Spermatophyta</taxon>
        <taxon>Magnoliopsida</taxon>
        <taxon>eudicotyledons</taxon>
        <taxon>Gunneridae</taxon>
        <taxon>Pentapetalae</taxon>
        <taxon>asterids</taxon>
        <taxon>lamiids</taxon>
        <taxon>Gentianales</taxon>
        <taxon>Rubiaceae</taxon>
        <taxon>Cinchonoideae</taxon>
        <taxon>Cinchoneae</taxon>
        <taxon>Cinchona</taxon>
    </lineage>
</organism>
<dbReference type="CDD" id="cd03185">
    <property type="entry name" value="GST_C_Tau"/>
    <property type="match status" value="1"/>
</dbReference>
<evidence type="ECO:0000256" key="5">
    <source>
        <dbReference type="RuleBase" id="RU369102"/>
    </source>
</evidence>
<accession>A0ABD2Y167</accession>
<evidence type="ECO:0000256" key="2">
    <source>
        <dbReference type="ARBA" id="ARBA00022679"/>
    </source>
</evidence>
<dbReference type="PROSITE" id="PS50404">
    <property type="entry name" value="GST_NTER"/>
    <property type="match status" value="1"/>
</dbReference>
<dbReference type="GO" id="GO:0009407">
    <property type="term" value="P:toxin catabolic process"/>
    <property type="evidence" value="ECO:0007669"/>
    <property type="project" value="UniProtKB-ARBA"/>
</dbReference>
<dbReference type="PANTHER" id="PTHR11260">
    <property type="entry name" value="GLUTATHIONE S-TRANSFERASE, GST, SUPERFAMILY, GST DOMAIN CONTAINING"/>
    <property type="match status" value="1"/>
</dbReference>
<evidence type="ECO:0000259" key="6">
    <source>
        <dbReference type="PROSITE" id="PS50404"/>
    </source>
</evidence>
<reference evidence="8 9" key="1">
    <citation type="submission" date="2024-11" db="EMBL/GenBank/DDBJ databases">
        <title>A near-complete genome assembly of Cinchona calisaya.</title>
        <authorList>
            <person name="Lian D.C."/>
            <person name="Zhao X.W."/>
            <person name="Wei L."/>
        </authorList>
    </citation>
    <scope>NUCLEOTIDE SEQUENCE [LARGE SCALE GENOMIC DNA]</scope>
    <source>
        <tissue evidence="8">Nenye</tissue>
    </source>
</reference>
<comment type="caution">
    <text evidence="8">The sequence shown here is derived from an EMBL/GenBank/DDBJ whole genome shotgun (WGS) entry which is preliminary data.</text>
</comment>
<dbReference type="GO" id="GO:0005829">
    <property type="term" value="C:cytosol"/>
    <property type="evidence" value="ECO:0007669"/>
    <property type="project" value="UniProtKB-SubCell"/>
</dbReference>
<evidence type="ECO:0000256" key="3">
    <source>
        <dbReference type="ARBA" id="ARBA00025743"/>
    </source>
</evidence>
<comment type="catalytic activity">
    <reaction evidence="4 5">
        <text>RX + glutathione = an S-substituted glutathione + a halide anion + H(+)</text>
        <dbReference type="Rhea" id="RHEA:16437"/>
        <dbReference type="ChEBI" id="CHEBI:15378"/>
        <dbReference type="ChEBI" id="CHEBI:16042"/>
        <dbReference type="ChEBI" id="CHEBI:17792"/>
        <dbReference type="ChEBI" id="CHEBI:57925"/>
        <dbReference type="ChEBI" id="CHEBI:90779"/>
        <dbReference type="EC" id="2.5.1.18"/>
    </reaction>
</comment>
<dbReference type="SFLD" id="SFLDG00358">
    <property type="entry name" value="Main_(cytGST)"/>
    <property type="match status" value="1"/>
</dbReference>
<sequence>MAAKDIKLLGARQSAFVNRVQFALNLKSIEYEFLQEDLFNKSELLLKSNPVHKQIPVLIHGDKPICESLVIVQYIDEVWSDAPSILPSHPYERANARFWAAYLDEKWIPLFRDLRTAKDDESKAGVLEKIFEGLTSLEGVFVKSSKGKGFFGGETIGYLDIVLGSFLGWVKTSEIIGHVKILDETKIPALVDWAERFLAHEAIKGVILEPEELVNVLKGYLARVAAAAASK</sequence>
<dbReference type="GO" id="GO:0004364">
    <property type="term" value="F:glutathione transferase activity"/>
    <property type="evidence" value="ECO:0007669"/>
    <property type="project" value="UniProtKB-UniRule"/>
</dbReference>
<dbReference type="SUPFAM" id="SSF52833">
    <property type="entry name" value="Thioredoxin-like"/>
    <property type="match status" value="1"/>
</dbReference>
<dbReference type="InterPro" id="IPR010987">
    <property type="entry name" value="Glutathione-S-Trfase_C-like"/>
</dbReference>